<dbReference type="GO" id="GO:0016780">
    <property type="term" value="F:phosphotransferase activity, for other substituted phosphate groups"/>
    <property type="evidence" value="ECO:0007669"/>
    <property type="project" value="InterPro"/>
</dbReference>
<dbReference type="InterPro" id="IPR048254">
    <property type="entry name" value="CDP_ALCOHOL_P_TRANSF_CS"/>
</dbReference>
<keyword evidence="6" id="KW-0443">Lipid metabolism</keyword>
<evidence type="ECO:0000256" key="1">
    <source>
        <dbReference type="ARBA" id="ARBA00004141"/>
    </source>
</evidence>
<proteinExistence type="inferred from homology"/>
<evidence type="ECO:0000256" key="5">
    <source>
        <dbReference type="ARBA" id="ARBA00022989"/>
    </source>
</evidence>
<accession>A0AAV2J164</accession>
<dbReference type="InterPro" id="IPR043130">
    <property type="entry name" value="CDP-OH_PTrfase_TM_dom"/>
</dbReference>
<dbReference type="EMBL" id="OZ035832">
    <property type="protein sequence ID" value="CAL1571351.1"/>
    <property type="molecule type" value="Genomic_DNA"/>
</dbReference>
<dbReference type="PANTHER" id="PTHR15362:SF13">
    <property type="entry name" value="SI:CH1073-145M9.1"/>
    <property type="match status" value="1"/>
</dbReference>
<keyword evidence="5 11" id="KW-1133">Transmembrane helix</keyword>
<organism evidence="12 13">
    <name type="scientific">Knipowitschia caucasica</name>
    <name type="common">Caucasian dwarf goby</name>
    <name type="synonym">Pomatoschistus caucasicus</name>
    <dbReference type="NCBI Taxonomy" id="637954"/>
    <lineage>
        <taxon>Eukaryota</taxon>
        <taxon>Metazoa</taxon>
        <taxon>Chordata</taxon>
        <taxon>Craniata</taxon>
        <taxon>Vertebrata</taxon>
        <taxon>Euteleostomi</taxon>
        <taxon>Actinopterygii</taxon>
        <taxon>Neopterygii</taxon>
        <taxon>Teleostei</taxon>
        <taxon>Neoteleostei</taxon>
        <taxon>Acanthomorphata</taxon>
        <taxon>Gobiaria</taxon>
        <taxon>Gobiiformes</taxon>
        <taxon>Gobioidei</taxon>
        <taxon>Gobiidae</taxon>
        <taxon>Gobiinae</taxon>
        <taxon>Knipowitschia</taxon>
    </lineage>
</organism>
<keyword evidence="4 11" id="KW-0812">Transmembrane</keyword>
<comment type="similarity">
    <text evidence="10">Belongs to the CDP-alcohol phosphatidyltransferase class-I family.</text>
</comment>
<evidence type="ECO:0000256" key="7">
    <source>
        <dbReference type="ARBA" id="ARBA00023136"/>
    </source>
</evidence>
<dbReference type="PROSITE" id="PS00379">
    <property type="entry name" value="CDP_ALCOHOL_P_TRANSF"/>
    <property type="match status" value="1"/>
</dbReference>
<dbReference type="GO" id="GO:0016020">
    <property type="term" value="C:membrane"/>
    <property type="evidence" value="ECO:0007669"/>
    <property type="project" value="UniProtKB-SubCell"/>
</dbReference>
<feature type="transmembrane region" description="Helical" evidence="11">
    <location>
        <begin position="126"/>
        <end position="146"/>
    </location>
</feature>
<keyword evidence="8" id="KW-0594">Phospholipid biosynthesis</keyword>
<name>A0AAV2J164_KNICA</name>
<feature type="transmembrane region" description="Helical" evidence="11">
    <location>
        <begin position="166"/>
        <end position="189"/>
    </location>
</feature>
<keyword evidence="2" id="KW-0444">Lipid biosynthesis</keyword>
<dbReference type="Gene3D" id="1.20.120.1760">
    <property type="match status" value="1"/>
</dbReference>
<comment type="subcellular location">
    <subcellularLocation>
        <location evidence="1">Membrane</location>
        <topology evidence="1">Multi-pass membrane protein</topology>
    </subcellularLocation>
</comment>
<protein>
    <recommendedName>
        <fullName evidence="14">CDP-diacylglycerol--inositol 3-phosphatidyltransferase</fullName>
    </recommendedName>
</protein>
<gene>
    <name evidence="12" type="ORF">KC01_LOCUS3471</name>
</gene>
<dbReference type="PANTHER" id="PTHR15362">
    <property type="entry name" value="PHOSPHATIDYLINOSITOL SYNTHASE"/>
    <property type="match status" value="1"/>
</dbReference>
<evidence type="ECO:0000313" key="12">
    <source>
        <dbReference type="EMBL" id="CAL1571351.1"/>
    </source>
</evidence>
<dbReference type="GO" id="GO:0008654">
    <property type="term" value="P:phospholipid biosynthetic process"/>
    <property type="evidence" value="ECO:0007669"/>
    <property type="project" value="UniProtKB-KW"/>
</dbReference>
<evidence type="ECO:0000256" key="4">
    <source>
        <dbReference type="ARBA" id="ARBA00022692"/>
    </source>
</evidence>
<evidence type="ECO:0008006" key="14">
    <source>
        <dbReference type="Google" id="ProtNLM"/>
    </source>
</evidence>
<sequence>MTSRVLLYWPNVIGYVRICLLFGAWAFYESPSAFLPLYSSSILLDAVDGWVARRLQQVSRFGAWLDVVIDNLSRGMIWTQVCQVGWLVSSLEWCVFVCNHSSRGEHWKNSFSSSPRIIQTIMSNGFRSPLGLLVVSGLHLLPLWFYCLQLHVFQPQFWIQLQVSGLLLLGRGLACLAEVWCIWTHITFLTKDEEKM</sequence>
<keyword evidence="7 11" id="KW-0472">Membrane</keyword>
<evidence type="ECO:0000313" key="13">
    <source>
        <dbReference type="Proteomes" id="UP001497482"/>
    </source>
</evidence>
<dbReference type="InterPro" id="IPR000462">
    <property type="entry name" value="CDP-OH_P_trans"/>
</dbReference>
<keyword evidence="9" id="KW-1208">Phospholipid metabolism</keyword>
<dbReference type="Proteomes" id="UP001497482">
    <property type="component" value="Chromosome 10"/>
</dbReference>
<keyword evidence="13" id="KW-1185">Reference proteome</keyword>
<dbReference type="Pfam" id="PF01066">
    <property type="entry name" value="CDP-OH_P_transf"/>
    <property type="match status" value="1"/>
</dbReference>
<feature type="transmembrane region" description="Helical" evidence="11">
    <location>
        <begin position="7"/>
        <end position="28"/>
    </location>
</feature>
<reference evidence="12 13" key="1">
    <citation type="submission" date="2024-04" db="EMBL/GenBank/DDBJ databases">
        <authorList>
            <person name="Waldvogel A.-M."/>
            <person name="Schoenle A."/>
        </authorList>
    </citation>
    <scope>NUCLEOTIDE SEQUENCE [LARGE SCALE GENOMIC DNA]</scope>
</reference>
<dbReference type="AlphaFoldDB" id="A0AAV2J164"/>
<evidence type="ECO:0000256" key="3">
    <source>
        <dbReference type="ARBA" id="ARBA00022679"/>
    </source>
</evidence>
<evidence type="ECO:0000256" key="10">
    <source>
        <dbReference type="RuleBase" id="RU003750"/>
    </source>
</evidence>
<evidence type="ECO:0000256" key="11">
    <source>
        <dbReference type="SAM" id="Phobius"/>
    </source>
</evidence>
<evidence type="ECO:0000256" key="2">
    <source>
        <dbReference type="ARBA" id="ARBA00022516"/>
    </source>
</evidence>
<evidence type="ECO:0000256" key="6">
    <source>
        <dbReference type="ARBA" id="ARBA00023098"/>
    </source>
</evidence>
<evidence type="ECO:0000256" key="9">
    <source>
        <dbReference type="ARBA" id="ARBA00023264"/>
    </source>
</evidence>
<keyword evidence="3 10" id="KW-0808">Transferase</keyword>
<evidence type="ECO:0000256" key="8">
    <source>
        <dbReference type="ARBA" id="ARBA00023209"/>
    </source>
</evidence>